<dbReference type="RefSeq" id="WP_092731127.1">
    <property type="nucleotide sequence ID" value="NZ_FNPC01000002.1"/>
</dbReference>
<evidence type="ECO:0000313" key="4">
    <source>
        <dbReference type="Proteomes" id="UP000199079"/>
    </source>
</evidence>
<protein>
    <recommendedName>
        <fullName evidence="2">DUF7310 domain-containing protein</fullName>
    </recommendedName>
</protein>
<name>A0A1H3G864_9EURY</name>
<keyword evidence="4" id="KW-1185">Reference proteome</keyword>
<accession>A0A1H3G864</accession>
<dbReference type="InterPro" id="IPR055734">
    <property type="entry name" value="DUF7310"/>
</dbReference>
<reference evidence="4" key="1">
    <citation type="submission" date="2016-10" db="EMBL/GenBank/DDBJ databases">
        <authorList>
            <person name="Varghese N."/>
            <person name="Submissions S."/>
        </authorList>
    </citation>
    <scope>NUCLEOTIDE SEQUENCE [LARGE SCALE GENOMIC DNA]</scope>
    <source>
        <strain evidence="4">DC30,IBRC 10041,KCTC 4046</strain>
    </source>
</reference>
<proteinExistence type="predicted"/>
<evidence type="ECO:0000313" key="3">
    <source>
        <dbReference type="EMBL" id="SDX98559.1"/>
    </source>
</evidence>
<sequence>MSEHGSATGGRPAATTDQDRERAIGADGSVVNGDGGFDRMNGSDGTGAADRTREVGEDDLAERVDAIERAITGDAAATDLSDRAAMDARITDLEAAIETMDRRIEDLDAATQAVRGYVGGVRAVNREVERRADLALAKASRLEGDQPATGRKADRDHDAPTDADAGAVDVGPTVDNADDDDSAGYGPADHDRIRSDGAIPDGNGDGEAPWGRDDDAGTDDGRNESTTGPSRSATRRADGGAPRTDRPPAAAAAVPDADEIGRIPDAATDHADSATDRPDAGVLAKLRDVL</sequence>
<feature type="region of interest" description="Disordered" evidence="1">
    <location>
        <begin position="139"/>
        <end position="290"/>
    </location>
</feature>
<organism evidence="3 4">
    <name type="scientific">Halopenitus persicus</name>
    <dbReference type="NCBI Taxonomy" id="1048396"/>
    <lineage>
        <taxon>Archaea</taxon>
        <taxon>Methanobacteriati</taxon>
        <taxon>Methanobacteriota</taxon>
        <taxon>Stenosarchaea group</taxon>
        <taxon>Halobacteria</taxon>
        <taxon>Halobacteriales</taxon>
        <taxon>Haloferacaceae</taxon>
        <taxon>Halopenitus</taxon>
    </lineage>
</organism>
<evidence type="ECO:0000259" key="2">
    <source>
        <dbReference type="Pfam" id="PF23991"/>
    </source>
</evidence>
<dbReference type="Proteomes" id="UP000199079">
    <property type="component" value="Unassembled WGS sequence"/>
</dbReference>
<feature type="compositionally biased region" description="Basic and acidic residues" evidence="1">
    <location>
        <begin position="235"/>
        <end position="246"/>
    </location>
</feature>
<feature type="compositionally biased region" description="Basic and acidic residues" evidence="1">
    <location>
        <begin position="210"/>
        <end position="223"/>
    </location>
</feature>
<dbReference type="AlphaFoldDB" id="A0A1H3G864"/>
<dbReference type="Pfam" id="PF23991">
    <property type="entry name" value="DUF7310"/>
    <property type="match status" value="1"/>
</dbReference>
<feature type="compositionally biased region" description="Basic and acidic residues" evidence="1">
    <location>
        <begin position="151"/>
        <end position="160"/>
    </location>
</feature>
<feature type="domain" description="DUF7310" evidence="2">
    <location>
        <begin position="60"/>
        <end position="141"/>
    </location>
</feature>
<dbReference type="OrthoDB" id="384559at2157"/>
<feature type="region of interest" description="Disordered" evidence="1">
    <location>
        <begin position="1"/>
        <end position="57"/>
    </location>
</feature>
<dbReference type="EMBL" id="FNPC01000002">
    <property type="protein sequence ID" value="SDX98559.1"/>
    <property type="molecule type" value="Genomic_DNA"/>
</dbReference>
<feature type="compositionally biased region" description="Basic and acidic residues" evidence="1">
    <location>
        <begin position="259"/>
        <end position="290"/>
    </location>
</feature>
<evidence type="ECO:0000256" key="1">
    <source>
        <dbReference type="SAM" id="MobiDB-lite"/>
    </source>
</evidence>
<gene>
    <name evidence="3" type="ORF">SAMN05216564_102347</name>
</gene>